<reference evidence="1" key="1">
    <citation type="submission" date="2009-07" db="EMBL/GenBank/DDBJ databases">
        <authorList>
            <consortium name="US DOE Joint Genome Institute (JGI-PGF)"/>
            <person name="Lucas S."/>
            <person name="Copeland A."/>
            <person name="Lapidus A."/>
            <person name="Glavina del Rio T."/>
            <person name="Tice H."/>
            <person name="Bruce D."/>
            <person name="Goodwin L."/>
            <person name="Pitluck S."/>
            <person name="Larimer F."/>
            <person name="Land M.L."/>
            <person name="Mouttaki H."/>
            <person name="He Z."/>
            <person name="Zhou J."/>
            <person name="Hemme C.L."/>
        </authorList>
    </citation>
    <scope>NUCLEOTIDE SEQUENCE [LARGE SCALE GENOMIC DNA]</scope>
    <source>
        <strain evidence="1">DSM 2782</strain>
    </source>
</reference>
<dbReference type="SUPFAM" id="SSF81901">
    <property type="entry name" value="HCP-like"/>
    <property type="match status" value="3"/>
</dbReference>
<comment type="caution">
    <text evidence="1">The sequence shown here is derived from an EMBL/GenBank/DDBJ whole genome shotgun (WGS) entry which is preliminary data.</text>
</comment>
<dbReference type="NCBIfam" id="NF041499">
    <property type="entry name" value="MobP3"/>
    <property type="match status" value="1"/>
</dbReference>
<dbReference type="InterPro" id="IPR050767">
    <property type="entry name" value="Sel1_AlgK"/>
</dbReference>
<dbReference type="InterPro" id="IPR048102">
    <property type="entry name" value="MobP3"/>
</dbReference>
<dbReference type="Pfam" id="PF08238">
    <property type="entry name" value="Sel1"/>
    <property type="match status" value="11"/>
</dbReference>
<dbReference type="InterPro" id="IPR011990">
    <property type="entry name" value="TPR-like_helical_dom_sf"/>
</dbReference>
<organism evidence="1 2">
    <name type="scientific">Ruminiclostridium papyrosolvens DSM 2782</name>
    <dbReference type="NCBI Taxonomy" id="588581"/>
    <lineage>
        <taxon>Bacteria</taxon>
        <taxon>Bacillati</taxon>
        <taxon>Bacillota</taxon>
        <taxon>Clostridia</taxon>
        <taxon>Eubacteriales</taxon>
        <taxon>Oscillospiraceae</taxon>
        <taxon>Ruminiclostridium</taxon>
    </lineage>
</organism>
<dbReference type="RefSeq" id="WP_004622477.1">
    <property type="nucleotide sequence ID" value="NZ_ACXX02000020.1"/>
</dbReference>
<proteinExistence type="predicted"/>
<gene>
    <name evidence="1" type="ORF">Cpap_0173</name>
</gene>
<dbReference type="AlphaFoldDB" id="F1TII9"/>
<dbReference type="STRING" id="588581.Cpap_0173"/>
<dbReference type="PANTHER" id="PTHR11102:SF160">
    <property type="entry name" value="ERAD-ASSOCIATED E3 UBIQUITIN-PROTEIN LIGASE COMPONENT HRD3"/>
    <property type="match status" value="1"/>
</dbReference>
<dbReference type="eggNOG" id="COG0790">
    <property type="taxonomic scope" value="Bacteria"/>
</dbReference>
<evidence type="ECO:0000313" key="2">
    <source>
        <dbReference type="Proteomes" id="UP000003860"/>
    </source>
</evidence>
<name>F1TII9_9FIRM</name>
<dbReference type="EMBL" id="ACXX02000020">
    <property type="protein sequence ID" value="EGD45806.1"/>
    <property type="molecule type" value="Genomic_DNA"/>
</dbReference>
<dbReference type="Pfam" id="PF18555">
    <property type="entry name" value="MobL"/>
    <property type="match status" value="1"/>
</dbReference>
<keyword evidence="2" id="KW-1185">Reference proteome</keyword>
<dbReference type="SMART" id="SM00671">
    <property type="entry name" value="SEL1"/>
    <property type="match status" value="11"/>
</dbReference>
<dbReference type="Proteomes" id="UP000003860">
    <property type="component" value="Unassembled WGS sequence"/>
</dbReference>
<dbReference type="Gene3D" id="1.25.40.10">
    <property type="entry name" value="Tetratricopeptide repeat domain"/>
    <property type="match status" value="2"/>
</dbReference>
<dbReference type="InterPro" id="IPR041073">
    <property type="entry name" value="MobL"/>
</dbReference>
<reference evidence="1" key="2">
    <citation type="submission" date="2011-01" db="EMBL/GenBank/DDBJ databases">
        <title>The Non-contiguous Finished genome of Clostridium papyrosolvens.</title>
        <authorList>
            <person name="Lucas S."/>
            <person name="Copeland A."/>
            <person name="Lapidus A."/>
            <person name="Cheng J.-F."/>
            <person name="Goodwin L."/>
            <person name="Pitluck S."/>
            <person name="Misra M."/>
            <person name="Chertkov O."/>
            <person name="Detter J.C."/>
            <person name="Han C."/>
            <person name="Tapia R."/>
            <person name="Land M."/>
            <person name="Hauser L."/>
            <person name="Kyrpides N."/>
            <person name="Ivanova N."/>
            <person name="Pagani I."/>
            <person name="Mouttaki H."/>
            <person name="He Z."/>
            <person name="Zhou J."/>
            <person name="Hemme C.L."/>
            <person name="Woyke T."/>
        </authorList>
    </citation>
    <scope>NUCLEOTIDE SEQUENCE [LARGE SCALE GENOMIC DNA]</scope>
    <source>
        <strain evidence="1">DSM 2782</strain>
    </source>
</reference>
<accession>F1TII9</accession>
<evidence type="ECO:0000313" key="1">
    <source>
        <dbReference type="EMBL" id="EGD45806.1"/>
    </source>
</evidence>
<dbReference type="OrthoDB" id="1775746at2"/>
<dbReference type="InterPro" id="IPR006597">
    <property type="entry name" value="Sel1-like"/>
</dbReference>
<protein>
    <submittedName>
        <fullName evidence="1">Sel1 domain protein repeat-containing protein</fullName>
    </submittedName>
</protein>
<sequence length="959" mass="109364">MPKIILRCNYLRDAPPEHLANYVKYIGTREGVEKVADSRALLPATVKQKQLISKILGDIGDAKNMHEYSDFLINPTRENASEFITLALENNLELICKRKNYVGYISNRPRVERVGEHGLFTDAGTPVILSQVAEEVANHKGNVWTHVISLRREDAQRLGYDRGKQWQELIRSSKAMLCKNMKIPSENIRWYCAFHNESHHPHVHLLVYSKNEMEGYLSKQGIQAMRSELAHSIFRQDFMNIYDRQNESRSLLKENAEIVMRELLTNMQSGTCENKAIEEKILLLSERLKNTSGKKQYGYLKADVKNIIDCIVDELEKDNRVAEAYRLWNEAQRDILNMYAGKISDIQPLSKQKQFKSIKNMVIAEALNIVNHHFTFEQGEDEVIDSNLSEQDNIFTEEEETLSIAGDLDNELKKDSSQHSTSDAGYDDFHYYVEWNERYKEARKLLYGSDTAEQSFDKAYSLFMEEAEAGNALAMYDIGRMHMDGLGAAMDSDAAQVWYERALISFSETEAEKSTPYTQYRIGKMFAAGLGTSKDYKEAADWLKMASGKNHKYAQYSLAGMYYHGHGVDQSYSIAYDLYRKSAIQNNPYASYELAKMLRDGICTVVDNIKADVHFQKAFDGFSDLEGESHDDKLQYRLGYMLYTGTGTEKNISAAIIYFEKSAKLGNVHAQYMLGKIYMEDGSEYEDIEKALKWLAKAADNGNDLAQYALGKLYHDGNHLDKNVLRAAELFTKSAEQENQYAAYALGRMYLANEDIPEDVPMAIKWLTLSSDLGNQFAQYTLAKLYLTGEAIQKDIQKAMDLLTKSALQNNQLAQYSLGRIYLSGEEVPKNTSAAVSWLTKAAEQDNQYAQYALGKLYLMGHDLPQDREKSIKWLTASAAQGNIYAQFLIDHIDSLHEPSVLLAATRLMHWLGSIFDNEQAKSAKNTYINIDRKQYKRLMQKKSAQGHAYNDHTPEQGY</sequence>
<dbReference type="PANTHER" id="PTHR11102">
    <property type="entry name" value="SEL-1-LIKE PROTEIN"/>
    <property type="match status" value="1"/>
</dbReference>